<gene>
    <name evidence="4" type="ORF">PSYPI_43631</name>
</gene>
<dbReference type="Gene3D" id="1.20.5.100">
    <property type="entry name" value="Cytochrome c1, transmembrane anchor, C-terminal"/>
    <property type="match status" value="1"/>
</dbReference>
<dbReference type="AlphaFoldDB" id="F3GP59"/>
<dbReference type="GO" id="GO:0016616">
    <property type="term" value="F:oxidoreductase activity, acting on the CH-OH group of donors, NAD or NADP as acceptor"/>
    <property type="evidence" value="ECO:0007669"/>
    <property type="project" value="InterPro"/>
</dbReference>
<evidence type="ECO:0000259" key="3">
    <source>
        <dbReference type="Pfam" id="PF00984"/>
    </source>
</evidence>
<reference evidence="4 5" key="1">
    <citation type="journal article" date="2011" name="PLoS Pathog.">
        <title>Dynamic evolution of pathogenicity revealed by sequencing and comparative genomics of 19 Pseudomonas syringae isolates.</title>
        <authorList>
            <person name="Baltrus D.A."/>
            <person name="Nishimura M.T."/>
            <person name="Romanchuk A."/>
            <person name="Chang J.H."/>
            <person name="Mukhtar M.S."/>
            <person name="Cherkis K."/>
            <person name="Roach J."/>
            <person name="Grant S.R."/>
            <person name="Jones C.D."/>
            <person name="Dangl J.L."/>
        </authorList>
    </citation>
    <scope>NUCLEOTIDE SEQUENCE [LARGE SCALE GENOMIC DNA]</scope>
    <source>
        <strain evidence="4 5">1704B</strain>
    </source>
</reference>
<accession>F3GP59</accession>
<dbReference type="PANTHER" id="PTHR43750">
    <property type="entry name" value="UDP-GLUCOSE 6-DEHYDROGENASE TUAD"/>
    <property type="match status" value="1"/>
</dbReference>
<feature type="domain" description="UDP-glucose/GDP-mannose dehydrogenase dimerisation" evidence="3">
    <location>
        <begin position="34"/>
        <end position="62"/>
    </location>
</feature>
<sequence>MIVGGASPRALEQMRELYQPFSRNREKFVVMDARSAELSKYAANCLLATKISFINEIANLAELGSLRLQIVGF</sequence>
<proteinExistence type="predicted"/>
<dbReference type="HOGENOM" id="CLU_2710889_0_0_6"/>
<keyword evidence="2" id="KW-0560">Oxidoreductase</keyword>
<dbReference type="InterPro" id="IPR008927">
    <property type="entry name" value="6-PGluconate_DH-like_C_sf"/>
</dbReference>
<organism evidence="4 5">
    <name type="scientific">Pseudomonas syringae pv. pisi str. 1704B</name>
    <dbReference type="NCBI Taxonomy" id="629263"/>
    <lineage>
        <taxon>Bacteria</taxon>
        <taxon>Pseudomonadati</taxon>
        <taxon>Pseudomonadota</taxon>
        <taxon>Gammaproteobacteria</taxon>
        <taxon>Pseudomonadales</taxon>
        <taxon>Pseudomonadaceae</taxon>
        <taxon>Pseudomonas</taxon>
        <taxon>Pseudomonas syringae</taxon>
    </lineage>
</organism>
<dbReference type="SUPFAM" id="SSF48179">
    <property type="entry name" value="6-phosphogluconate dehydrogenase C-terminal domain-like"/>
    <property type="match status" value="1"/>
</dbReference>
<name>F3GP59_PSESJ</name>
<dbReference type="Proteomes" id="UP000004986">
    <property type="component" value="Unassembled WGS sequence"/>
</dbReference>
<evidence type="ECO:0000313" key="4">
    <source>
        <dbReference type="EMBL" id="EGH48862.1"/>
    </source>
</evidence>
<dbReference type="EMBL" id="AEAI01003565">
    <property type="protein sequence ID" value="EGH48862.1"/>
    <property type="molecule type" value="Genomic_DNA"/>
</dbReference>
<dbReference type="InterPro" id="IPR014026">
    <property type="entry name" value="UDP-Glc/GDP-Man_DH_dimer"/>
</dbReference>
<evidence type="ECO:0000313" key="5">
    <source>
        <dbReference type="Proteomes" id="UP000004986"/>
    </source>
</evidence>
<keyword evidence="5" id="KW-1185">Reference proteome</keyword>
<dbReference type="PANTHER" id="PTHR43750:SF3">
    <property type="entry name" value="UDP-GLUCOSE 6-DEHYDROGENASE TUAD"/>
    <property type="match status" value="1"/>
</dbReference>
<dbReference type="Gene3D" id="3.40.50.720">
    <property type="entry name" value="NAD(P)-binding Rossmann-like Domain"/>
    <property type="match status" value="1"/>
</dbReference>
<dbReference type="GO" id="GO:0051287">
    <property type="term" value="F:NAD binding"/>
    <property type="evidence" value="ECO:0007669"/>
    <property type="project" value="InterPro"/>
</dbReference>
<feature type="non-terminal residue" evidence="4">
    <location>
        <position position="73"/>
    </location>
</feature>
<evidence type="ECO:0000256" key="2">
    <source>
        <dbReference type="ARBA" id="ARBA00023002"/>
    </source>
</evidence>
<dbReference type="Pfam" id="PF00984">
    <property type="entry name" value="UDPG_MGDP_dh"/>
    <property type="match status" value="1"/>
</dbReference>
<comment type="caution">
    <text evidence="4">The sequence shown here is derived from an EMBL/GenBank/DDBJ whole genome shotgun (WGS) entry which is preliminary data.</text>
</comment>
<protein>
    <recommendedName>
        <fullName evidence="1">UDP-glucose 6-dehydrogenase</fullName>
    </recommendedName>
</protein>
<evidence type="ECO:0000256" key="1">
    <source>
        <dbReference type="ARBA" id="ARBA00015132"/>
    </source>
</evidence>